<dbReference type="InterPro" id="IPR036761">
    <property type="entry name" value="TTHA0802/YceI-like_sf"/>
</dbReference>
<name>A0AAW8GHM3_9GAMM</name>
<evidence type="ECO:0000313" key="4">
    <source>
        <dbReference type="Proteomes" id="UP001234354"/>
    </source>
</evidence>
<comment type="caution">
    <text evidence="3">The sequence shown here is derived from an EMBL/GenBank/DDBJ whole genome shotgun (WGS) entry which is preliminary data.</text>
</comment>
<keyword evidence="1" id="KW-0732">Signal</keyword>
<dbReference type="Proteomes" id="UP001234354">
    <property type="component" value="Unassembled WGS sequence"/>
</dbReference>
<evidence type="ECO:0000259" key="2">
    <source>
        <dbReference type="SMART" id="SM00867"/>
    </source>
</evidence>
<dbReference type="SMART" id="SM00867">
    <property type="entry name" value="YceI"/>
    <property type="match status" value="1"/>
</dbReference>
<proteinExistence type="predicted"/>
<dbReference type="EMBL" id="JAUTBB010000001">
    <property type="protein sequence ID" value="MDQ1121133.1"/>
    <property type="molecule type" value="Genomic_DNA"/>
</dbReference>
<dbReference type="Gene3D" id="2.40.128.110">
    <property type="entry name" value="Lipid/polyisoprenoid-binding, YceI-like"/>
    <property type="match status" value="1"/>
</dbReference>
<dbReference type="PANTHER" id="PTHR34406">
    <property type="entry name" value="PROTEIN YCEI"/>
    <property type="match status" value="1"/>
</dbReference>
<organism evidence="3 4">
    <name type="scientific">Pseudoxanthomonas winnipegensis</name>
    <dbReference type="NCBI Taxonomy" id="2480810"/>
    <lineage>
        <taxon>Bacteria</taxon>
        <taxon>Pseudomonadati</taxon>
        <taxon>Pseudomonadota</taxon>
        <taxon>Gammaproteobacteria</taxon>
        <taxon>Lysobacterales</taxon>
        <taxon>Lysobacteraceae</taxon>
        <taxon>Pseudoxanthomonas</taxon>
    </lineage>
</organism>
<dbReference type="InterPro" id="IPR007372">
    <property type="entry name" value="Lipid/polyisoprenoid-bd_YceI"/>
</dbReference>
<dbReference type="RefSeq" id="WP_228257928.1">
    <property type="nucleotide sequence ID" value="NZ_CAWZZE010000001.1"/>
</dbReference>
<dbReference type="PANTHER" id="PTHR34406:SF1">
    <property type="entry name" value="PROTEIN YCEI"/>
    <property type="match status" value="1"/>
</dbReference>
<gene>
    <name evidence="3" type="ORF">QE383_003441</name>
</gene>
<sequence length="197" mass="21975">MAVKAKAWIRFCLGAGLTLCTAAAAQSRTMPLDKQHTRLGFALSTRWGQTLEGNFPRYDGVVHVLPDGRHQVTLHMYTADVQIGDHTRYAQWARGSAFFDAEKWPEVVFVSYPYDSAVLKGGGQLEGELVIRGIRRPETLTVTPEPCARPGVDCDVVLSGEVRRSDYDMDGFRLALSDKVQFLLRARVQAPEREPKP</sequence>
<evidence type="ECO:0000313" key="3">
    <source>
        <dbReference type="EMBL" id="MDQ1121133.1"/>
    </source>
</evidence>
<dbReference type="SUPFAM" id="SSF101874">
    <property type="entry name" value="YceI-like"/>
    <property type="match status" value="1"/>
</dbReference>
<reference evidence="3" key="1">
    <citation type="submission" date="2023-07" db="EMBL/GenBank/DDBJ databases">
        <title>Functional and genomic diversity of the sorghum phyllosphere microbiome.</title>
        <authorList>
            <person name="Shade A."/>
        </authorList>
    </citation>
    <scope>NUCLEOTIDE SEQUENCE</scope>
    <source>
        <strain evidence="3">SORGH_AS_0908</strain>
    </source>
</reference>
<protein>
    <submittedName>
        <fullName evidence="3">Polyisoprenoid-binding protein YceI</fullName>
    </submittedName>
</protein>
<feature type="chain" id="PRO_5043398438" evidence="1">
    <location>
        <begin position="25"/>
        <end position="197"/>
    </location>
</feature>
<dbReference type="Pfam" id="PF04264">
    <property type="entry name" value="YceI"/>
    <property type="match status" value="1"/>
</dbReference>
<feature type="signal peptide" evidence="1">
    <location>
        <begin position="1"/>
        <end position="24"/>
    </location>
</feature>
<evidence type="ECO:0000256" key="1">
    <source>
        <dbReference type="SAM" id="SignalP"/>
    </source>
</evidence>
<accession>A0AAW8GHM3</accession>
<feature type="domain" description="Lipid/polyisoprenoid-binding YceI-like" evidence="2">
    <location>
        <begin position="29"/>
        <end position="189"/>
    </location>
</feature>
<dbReference type="AlphaFoldDB" id="A0AAW8GHM3"/>
<dbReference type="GeneID" id="93830901"/>